<feature type="transmembrane region" description="Helical" evidence="1">
    <location>
        <begin position="209"/>
        <end position="235"/>
    </location>
</feature>
<organism evidence="2 3">
    <name type="scientific">Candidatus Buchananbacteria bacterium CG10_big_fil_rev_8_21_14_0_10_42_9</name>
    <dbReference type="NCBI Taxonomy" id="1974526"/>
    <lineage>
        <taxon>Bacteria</taxon>
        <taxon>Candidatus Buchananiibacteriota</taxon>
    </lineage>
</organism>
<feature type="transmembrane region" description="Helical" evidence="1">
    <location>
        <begin position="12"/>
        <end position="30"/>
    </location>
</feature>
<dbReference type="Pfam" id="PF09852">
    <property type="entry name" value="DUF2079"/>
    <property type="match status" value="1"/>
</dbReference>
<reference evidence="3" key="1">
    <citation type="submission" date="2017-09" db="EMBL/GenBank/DDBJ databases">
        <title>Depth-based differentiation of microbial function through sediment-hosted aquifers and enrichment of novel symbionts in the deep terrestrial subsurface.</title>
        <authorList>
            <person name="Probst A.J."/>
            <person name="Ladd B."/>
            <person name="Jarett J.K."/>
            <person name="Geller-Mcgrath D.E."/>
            <person name="Sieber C.M.K."/>
            <person name="Emerson J.B."/>
            <person name="Anantharaman K."/>
            <person name="Thomas B.C."/>
            <person name="Malmstrom R."/>
            <person name="Stieglmeier M."/>
            <person name="Klingl A."/>
            <person name="Woyke T."/>
            <person name="Ryan C.M."/>
            <person name="Banfield J.F."/>
        </authorList>
    </citation>
    <scope>NUCLEOTIDE SEQUENCE [LARGE SCALE GENOMIC DNA]</scope>
</reference>
<feature type="transmembrane region" description="Helical" evidence="1">
    <location>
        <begin position="91"/>
        <end position="107"/>
    </location>
</feature>
<dbReference type="InterPro" id="IPR018650">
    <property type="entry name" value="STSV1_Orf64"/>
</dbReference>
<feature type="transmembrane region" description="Helical" evidence="1">
    <location>
        <begin position="165"/>
        <end position="189"/>
    </location>
</feature>
<dbReference type="EMBL" id="PEZZ01000034">
    <property type="protein sequence ID" value="PIS04863.1"/>
    <property type="molecule type" value="Genomic_DNA"/>
</dbReference>
<evidence type="ECO:0000313" key="2">
    <source>
        <dbReference type="EMBL" id="PIS04863.1"/>
    </source>
</evidence>
<keyword evidence="1" id="KW-0812">Transmembrane</keyword>
<feature type="transmembrane region" description="Helical" evidence="1">
    <location>
        <begin position="352"/>
        <end position="373"/>
    </location>
</feature>
<proteinExistence type="predicted"/>
<sequence>MVNFFSKNQGKILTLMIFLYAALFSTLSLIKLSHAGYNALDLAIINQAFFNSAHGEWFKITIHSQSYLGDHFTPILLLLLPLYYFRQTPELLLILQSLIIGLGAWPLWKIAKLYLNDKWSWAIIALYLLNPITHNINLFEFHFLPFAISTLLWTIYFFAQKNWRWFLFWLAVSLLIREDVSLVTAMFGVLTFKEKRDKKWIFTPPLISIIYFGLALKIISAFAVNGSYKFLFYYSWLGNNLPELLLSPITKLPQILIRFFGLLNIEFILGSVFLLLFLPLLKKTYWWLLLLIYIQFFLGANGPSGLLLQTHYFSLFYPALLVSAILGLATITQNKSRLKIVNFLYANKGFGIMVFMVGLLYLNITLGPAIGYVKAFSQSLPAKTVQSLTDQIPKGASVLASYGFLSNLSSRENVYSLNYAYIGRQQFNAGPYSIPDNIEYLLIDFKDIINLQIQYDNPIFKKYLTEADNNLRQIIKNGNYGVIEIKGTSVLFQKNSADKFILYKQYQNVPSIDSLVNQTIGKINFLGYEQSMPNCKSDQCYAKLKLFWQAKQNLSNNYELLATTSKCKFINQTFLLPQAYGIYPTNEWQTDEIIETNYVVAIPPTENQCANWLELELVRIANSDKIGSYVREWNNYRLEDFELEKMGEKIIISLN</sequence>
<feature type="transmembrane region" description="Helical" evidence="1">
    <location>
        <begin position="312"/>
        <end position="331"/>
    </location>
</feature>
<feature type="transmembrane region" description="Helical" evidence="1">
    <location>
        <begin position="67"/>
        <end position="84"/>
    </location>
</feature>
<comment type="caution">
    <text evidence="2">The sequence shown here is derived from an EMBL/GenBank/DDBJ whole genome shotgun (WGS) entry which is preliminary data.</text>
</comment>
<feature type="transmembrane region" description="Helical" evidence="1">
    <location>
        <begin position="285"/>
        <end position="306"/>
    </location>
</feature>
<keyword evidence="1" id="KW-1133">Transmembrane helix</keyword>
<keyword evidence="1" id="KW-0472">Membrane</keyword>
<feature type="transmembrane region" description="Helical" evidence="1">
    <location>
        <begin position="143"/>
        <end position="159"/>
    </location>
</feature>
<evidence type="ECO:0000256" key="1">
    <source>
        <dbReference type="SAM" id="Phobius"/>
    </source>
</evidence>
<dbReference type="AlphaFoldDB" id="A0A2H0W0H3"/>
<evidence type="ECO:0000313" key="3">
    <source>
        <dbReference type="Proteomes" id="UP000230935"/>
    </source>
</evidence>
<accession>A0A2H0W0H3</accession>
<protein>
    <recommendedName>
        <fullName evidence="4">DUF2079 domain-containing protein</fullName>
    </recommendedName>
</protein>
<dbReference type="Proteomes" id="UP000230935">
    <property type="component" value="Unassembled WGS sequence"/>
</dbReference>
<feature type="transmembrane region" description="Helical" evidence="1">
    <location>
        <begin position="255"/>
        <end position="278"/>
    </location>
</feature>
<evidence type="ECO:0008006" key="4">
    <source>
        <dbReference type="Google" id="ProtNLM"/>
    </source>
</evidence>
<gene>
    <name evidence="2" type="ORF">COT81_04380</name>
</gene>
<name>A0A2H0W0H3_9BACT</name>